<dbReference type="EMBL" id="CP116967">
    <property type="protein sequence ID" value="WNM58235.1"/>
    <property type="molecule type" value="Genomic_DNA"/>
</dbReference>
<reference evidence="3 4" key="1">
    <citation type="submission" date="2023-01" db="EMBL/GenBank/DDBJ databases">
        <title>Cultivation and genomic characterization of new, ubiquitous marine nitrite-oxidizing bacteria from the Nitrospirales.</title>
        <authorList>
            <person name="Mueller A.J."/>
            <person name="Daebeler A."/>
            <person name="Herbold C.W."/>
            <person name="Kirkegaard R.H."/>
            <person name="Daims H."/>
        </authorList>
    </citation>
    <scope>NUCLEOTIDE SEQUENCE [LARGE SCALE GENOMIC DNA]</scope>
    <source>
        <strain evidence="3 4">VA</strain>
    </source>
</reference>
<protein>
    <submittedName>
        <fullName evidence="3">N-acetylneuraminate synthase family protein</fullName>
    </submittedName>
</protein>
<dbReference type="Gene3D" id="3.90.1210.10">
    <property type="entry name" value="Antifreeze-like/N-acetylneuraminic acid synthase C-terminal domain"/>
    <property type="match status" value="1"/>
</dbReference>
<gene>
    <name evidence="3" type="ORF">PP769_00315</name>
</gene>
<dbReference type="InterPro" id="IPR014710">
    <property type="entry name" value="RmlC-like_jellyroll"/>
</dbReference>
<dbReference type="KEGG" id="nall:PP769_00315"/>
<dbReference type="Gene3D" id="3.20.20.70">
    <property type="entry name" value="Aldolase class I"/>
    <property type="match status" value="1"/>
</dbReference>
<dbReference type="InterPro" id="IPR051690">
    <property type="entry name" value="PseI-like"/>
</dbReference>
<dbReference type="CDD" id="cd11611">
    <property type="entry name" value="SAF"/>
    <property type="match status" value="1"/>
</dbReference>
<dbReference type="GO" id="GO:0047444">
    <property type="term" value="F:N-acylneuraminate-9-phosphate synthase activity"/>
    <property type="evidence" value="ECO:0007669"/>
    <property type="project" value="TreeGrafter"/>
</dbReference>
<dbReference type="InterPro" id="IPR013132">
    <property type="entry name" value="PseI/NeuA/B-like_N"/>
</dbReference>
<feature type="domain" description="PseI/NeuA/B-like" evidence="1">
    <location>
        <begin position="46"/>
        <end position="266"/>
    </location>
</feature>
<feature type="domain" description="Cupin type-2" evidence="2">
    <location>
        <begin position="407"/>
        <end position="463"/>
    </location>
</feature>
<dbReference type="SUPFAM" id="SSF51182">
    <property type="entry name" value="RmlC-like cupins"/>
    <property type="match status" value="1"/>
</dbReference>
<dbReference type="GO" id="GO:0016051">
    <property type="term" value="P:carbohydrate biosynthetic process"/>
    <property type="evidence" value="ECO:0007669"/>
    <property type="project" value="InterPro"/>
</dbReference>
<organism evidence="3 4">
    <name type="scientific">Candidatus Nitrospira allomarina</name>
    <dbReference type="NCBI Taxonomy" id="3020900"/>
    <lineage>
        <taxon>Bacteria</taxon>
        <taxon>Pseudomonadati</taxon>
        <taxon>Nitrospirota</taxon>
        <taxon>Nitrospiria</taxon>
        <taxon>Nitrospirales</taxon>
        <taxon>Nitrospiraceae</taxon>
        <taxon>Nitrospira</taxon>
    </lineage>
</organism>
<dbReference type="Pfam" id="PF03102">
    <property type="entry name" value="NeuB"/>
    <property type="match status" value="1"/>
</dbReference>
<dbReference type="SUPFAM" id="SSF51569">
    <property type="entry name" value="Aldolase"/>
    <property type="match status" value="1"/>
</dbReference>
<dbReference type="PANTHER" id="PTHR42966">
    <property type="entry name" value="N-ACETYLNEURAMINATE SYNTHASE"/>
    <property type="match status" value="1"/>
</dbReference>
<dbReference type="InterPro" id="IPR013785">
    <property type="entry name" value="Aldolase_TIM"/>
</dbReference>
<dbReference type="Pfam" id="PF07883">
    <property type="entry name" value="Cupin_2"/>
    <property type="match status" value="1"/>
</dbReference>
<accession>A0AA96GDZ1</accession>
<evidence type="ECO:0000259" key="1">
    <source>
        <dbReference type="Pfam" id="PF03102"/>
    </source>
</evidence>
<sequence length="527" mass="59850">MIDQDFNFHDLFILDLANNHQGSVEHGLGIIQSAAEVIKRHQVRAAIKFQFRQLDTFIHTDHQSNSELKYIQRFQSTRLDQTQFQTLLNEVWAQGLLAMCTPFDEESVNIAVDMGFNVLKVASCSAKDWPLLEEIAGAGPPVVCSTGGLTLEDIDNVVSFFQHRAVQFALMHCVSVYPTPDPLMNLNQIQMLRNRYPNIPIGWSTHENPGDTVPVQIAVALGARLFERHIGLETESIKLNAYSSTSQQVDTWLEAYRRAKELCGSKTRPPASEVEQSSLDGLRRGVFAKRSIKKGRELTRDLVYFAMPYVEGQMESGAWKEGYTAVQDITPDQPVMRDAVEIILNQGLVTLKQAIHEVKALLNEANIQLGSEFKVEYSHHYGLENFRQTGAVLIECINREYCKKLVIQLPGQRHPSHYHARKEETFQILFGILHVNIDGYPRILHPGETILILPGVWHSFWTDTGVVFEEVSTTHYNNDSFYADKRINKLQRSERKTMVDHWGRFQIAQQPAAEKAPEVPLPDPHAQ</sequence>
<proteinExistence type="predicted"/>
<evidence type="ECO:0000259" key="2">
    <source>
        <dbReference type="Pfam" id="PF07883"/>
    </source>
</evidence>
<evidence type="ECO:0000313" key="3">
    <source>
        <dbReference type="EMBL" id="WNM58235.1"/>
    </source>
</evidence>
<evidence type="ECO:0000313" key="4">
    <source>
        <dbReference type="Proteomes" id="UP001302719"/>
    </source>
</evidence>
<keyword evidence="4" id="KW-1185">Reference proteome</keyword>
<dbReference type="Gene3D" id="2.60.120.10">
    <property type="entry name" value="Jelly Rolls"/>
    <property type="match status" value="1"/>
</dbReference>
<dbReference type="InterPro" id="IPR013096">
    <property type="entry name" value="Cupin_2"/>
</dbReference>
<dbReference type="PANTHER" id="PTHR42966:SF1">
    <property type="entry name" value="SIALIC ACID SYNTHASE"/>
    <property type="match status" value="1"/>
</dbReference>
<dbReference type="RefSeq" id="WP_312643789.1">
    <property type="nucleotide sequence ID" value="NZ_CP116967.1"/>
</dbReference>
<dbReference type="InterPro" id="IPR011051">
    <property type="entry name" value="RmlC_Cupin_sf"/>
</dbReference>
<dbReference type="AlphaFoldDB" id="A0AA96GDZ1"/>
<dbReference type="Proteomes" id="UP001302719">
    <property type="component" value="Chromosome"/>
</dbReference>
<name>A0AA96GDZ1_9BACT</name>